<dbReference type="PROSITE" id="PS00211">
    <property type="entry name" value="ABC_TRANSPORTER_1"/>
    <property type="match status" value="1"/>
</dbReference>
<keyword evidence="3 11" id="KW-0067">ATP-binding</keyword>
<comment type="function">
    <text evidence="6">Required for corrinoid utilization. Probably part of the ABC transporter complex BtuCDF involved in cobalamin (vitamin B12) import. Probably responsible for energy coupling to the transport system.</text>
</comment>
<evidence type="ECO:0000259" key="10">
    <source>
        <dbReference type="PROSITE" id="PS50893"/>
    </source>
</evidence>
<dbReference type="RefSeq" id="WP_318621989.1">
    <property type="nucleotide sequence ID" value="NZ_CP137642.1"/>
</dbReference>
<dbReference type="GeneID" id="85732035"/>
<gene>
    <name evidence="11" type="ORF">R6Y96_02720</name>
</gene>
<dbReference type="KEGG" id="mrc:R6Y96_02720"/>
<protein>
    <recommendedName>
        <fullName evidence="8">Cobalamin import ATP-binding protein BtuD</fullName>
        <ecNumber evidence="7">7.6.2.8</ecNumber>
    </recommendedName>
    <alternativeName>
        <fullName evidence="9">Vitamin B12-transporting ATPase</fullName>
    </alternativeName>
</protein>
<keyword evidence="4" id="KW-1278">Translocase</keyword>
<evidence type="ECO:0000256" key="1">
    <source>
        <dbReference type="ARBA" id="ARBA00022448"/>
    </source>
</evidence>
<dbReference type="PANTHER" id="PTHR42794:SF1">
    <property type="entry name" value="HEMIN IMPORT ATP-BINDING PROTEIN HMUV"/>
    <property type="match status" value="1"/>
</dbReference>
<dbReference type="AlphaFoldDB" id="A0AAX4FW71"/>
<dbReference type="CDD" id="cd03214">
    <property type="entry name" value="ABC_Iron-Siderophores_B12_Hemin"/>
    <property type="match status" value="1"/>
</dbReference>
<dbReference type="Proteomes" id="UP001305652">
    <property type="component" value="Chromosome"/>
</dbReference>
<dbReference type="EC" id="7.6.2.8" evidence="7"/>
<dbReference type="InterPro" id="IPR017871">
    <property type="entry name" value="ABC_transporter-like_CS"/>
</dbReference>
<dbReference type="InterPro" id="IPR027417">
    <property type="entry name" value="P-loop_NTPase"/>
</dbReference>
<dbReference type="GO" id="GO:0016887">
    <property type="term" value="F:ATP hydrolysis activity"/>
    <property type="evidence" value="ECO:0007669"/>
    <property type="project" value="InterPro"/>
</dbReference>
<dbReference type="PANTHER" id="PTHR42794">
    <property type="entry name" value="HEMIN IMPORT ATP-BINDING PROTEIN HMUV"/>
    <property type="match status" value="1"/>
</dbReference>
<comment type="catalytic activity">
    <reaction evidence="5">
        <text>an R-cob(III)alamin(out) + ATP + H2O = an R-cob(III)alamin(in) + ADP + phosphate + H(+)</text>
        <dbReference type="Rhea" id="RHEA:17873"/>
        <dbReference type="ChEBI" id="CHEBI:15377"/>
        <dbReference type="ChEBI" id="CHEBI:15378"/>
        <dbReference type="ChEBI" id="CHEBI:30616"/>
        <dbReference type="ChEBI" id="CHEBI:43474"/>
        <dbReference type="ChEBI" id="CHEBI:140785"/>
        <dbReference type="ChEBI" id="CHEBI:456216"/>
        <dbReference type="EC" id="7.6.2.8"/>
    </reaction>
</comment>
<keyword evidence="12" id="KW-1185">Reference proteome</keyword>
<dbReference type="Pfam" id="PF00005">
    <property type="entry name" value="ABC_tran"/>
    <property type="match status" value="1"/>
</dbReference>
<name>A0AAX4FW71_9EURY</name>
<dbReference type="InterPro" id="IPR003439">
    <property type="entry name" value="ABC_transporter-like_ATP-bd"/>
</dbReference>
<dbReference type="PROSITE" id="PS50893">
    <property type="entry name" value="ABC_TRANSPORTER_2"/>
    <property type="match status" value="1"/>
</dbReference>
<dbReference type="FunFam" id="3.40.50.300:FF:000134">
    <property type="entry name" value="Iron-enterobactin ABC transporter ATP-binding protein"/>
    <property type="match status" value="1"/>
</dbReference>
<dbReference type="Gene3D" id="3.40.50.300">
    <property type="entry name" value="P-loop containing nucleotide triphosphate hydrolases"/>
    <property type="match status" value="1"/>
</dbReference>
<feature type="domain" description="ABC transporter" evidence="10">
    <location>
        <begin position="4"/>
        <end position="238"/>
    </location>
</feature>
<evidence type="ECO:0000256" key="4">
    <source>
        <dbReference type="ARBA" id="ARBA00022967"/>
    </source>
</evidence>
<dbReference type="GO" id="GO:0005524">
    <property type="term" value="F:ATP binding"/>
    <property type="evidence" value="ECO:0007669"/>
    <property type="project" value="UniProtKB-KW"/>
</dbReference>
<proteinExistence type="predicted"/>
<evidence type="ECO:0000256" key="3">
    <source>
        <dbReference type="ARBA" id="ARBA00022840"/>
    </source>
</evidence>
<dbReference type="InterPro" id="IPR003593">
    <property type="entry name" value="AAA+_ATPase"/>
</dbReference>
<reference evidence="11 12" key="1">
    <citation type="submission" date="2023-10" db="EMBL/GenBank/DDBJ databases">
        <title>The complete genome sequence of Methanoculleus receptaculi DSM 18860.</title>
        <authorList>
            <person name="Lai S.-J."/>
            <person name="You Y.-T."/>
            <person name="Chen S.-C."/>
        </authorList>
    </citation>
    <scope>NUCLEOTIDE SEQUENCE [LARGE SCALE GENOMIC DNA]</scope>
    <source>
        <strain evidence="11 12">DSM 18860</strain>
    </source>
</reference>
<accession>A0AAX4FW71</accession>
<dbReference type="EMBL" id="CP137642">
    <property type="protein sequence ID" value="WOX58177.1"/>
    <property type="molecule type" value="Genomic_DNA"/>
</dbReference>
<evidence type="ECO:0000256" key="6">
    <source>
        <dbReference type="ARBA" id="ARBA00058960"/>
    </source>
</evidence>
<organism evidence="11 12">
    <name type="scientific">Methanoculleus receptaculi</name>
    <dbReference type="NCBI Taxonomy" id="394967"/>
    <lineage>
        <taxon>Archaea</taxon>
        <taxon>Methanobacteriati</taxon>
        <taxon>Methanobacteriota</taxon>
        <taxon>Stenosarchaea group</taxon>
        <taxon>Methanomicrobia</taxon>
        <taxon>Methanomicrobiales</taxon>
        <taxon>Methanomicrobiaceae</taxon>
        <taxon>Methanoculleus</taxon>
    </lineage>
</organism>
<dbReference type="SMART" id="SM00382">
    <property type="entry name" value="AAA"/>
    <property type="match status" value="1"/>
</dbReference>
<evidence type="ECO:0000313" key="12">
    <source>
        <dbReference type="Proteomes" id="UP001305652"/>
    </source>
</evidence>
<evidence type="ECO:0000256" key="5">
    <source>
        <dbReference type="ARBA" id="ARBA00050590"/>
    </source>
</evidence>
<evidence type="ECO:0000256" key="2">
    <source>
        <dbReference type="ARBA" id="ARBA00022741"/>
    </source>
</evidence>
<evidence type="ECO:0000256" key="9">
    <source>
        <dbReference type="ARBA" id="ARBA00077139"/>
    </source>
</evidence>
<keyword evidence="2" id="KW-0547">Nucleotide-binding</keyword>
<evidence type="ECO:0000256" key="7">
    <source>
        <dbReference type="ARBA" id="ARBA00066387"/>
    </source>
</evidence>
<evidence type="ECO:0000313" key="11">
    <source>
        <dbReference type="EMBL" id="WOX58177.1"/>
    </source>
</evidence>
<keyword evidence="1" id="KW-0813">Transport</keyword>
<evidence type="ECO:0000256" key="8">
    <source>
        <dbReference type="ARBA" id="ARBA00073649"/>
    </source>
</evidence>
<dbReference type="SUPFAM" id="SSF52540">
    <property type="entry name" value="P-loop containing nucleoside triphosphate hydrolases"/>
    <property type="match status" value="1"/>
</dbReference>
<sequence>MKPIEIIGVDVSYGAKKILEEISFHVDKGEILGIIGPNGSGKTTLLRAMSRVVARDRGEILLDSHDLDTLGHRELARRVAVVPQDISIGFDYTVRDVVMMGRHPHIGRLASETARDVEICERAMRLANVAHLAGASVHDISGGERQRVLIARALAQEPEILLLDEATSNLDVSHQVEILNIIRDLAGGIAVVSVFHDLNLAAYYCDRLLLLKDRKVYATGAPADVLTCENIREIFGMETLVRPHPLTGRPYVLPVYTKTTGAGVNRRVHLVCGGGTGSDILYLLRAAGFTVTCGVLNVLDTDYGTAVHLGIPVVAEPPFHGITTASLAAVREWLDRADAIVVTAMPIGPGNLDNIRVLLDYPEKPLFLYSGNGSVRMEDCTGGEADKVLAEIEARGAVRVGGAEVLITLLSQQQIGRE</sequence>
<dbReference type="GO" id="GO:0015420">
    <property type="term" value="F:ABC-type vitamin B12 transporter activity"/>
    <property type="evidence" value="ECO:0007669"/>
    <property type="project" value="UniProtKB-EC"/>
</dbReference>